<dbReference type="PROSITE" id="PS50102">
    <property type="entry name" value="RRM"/>
    <property type="match status" value="1"/>
</dbReference>
<gene>
    <name evidence="11" type="ORF">A7U60_g3010</name>
</gene>
<dbReference type="InterPro" id="IPR035979">
    <property type="entry name" value="RBD_domain_sf"/>
</dbReference>
<evidence type="ECO:0000256" key="1">
    <source>
        <dbReference type="ARBA" id="ARBA00004123"/>
    </source>
</evidence>
<dbReference type="FunFam" id="3.30.70.330:FF:000399">
    <property type="entry name" value="Nuclear cap-binding protein subunit 2"/>
    <property type="match status" value="1"/>
</dbReference>
<keyword evidence="4 7" id="KW-0694">RNA-binding</keyword>
<evidence type="ECO:0000256" key="7">
    <source>
        <dbReference type="PROSITE-ProRule" id="PRU00176"/>
    </source>
</evidence>
<evidence type="ECO:0000256" key="9">
    <source>
        <dbReference type="SAM" id="MobiDB-lite"/>
    </source>
</evidence>
<dbReference type="GO" id="GO:0045292">
    <property type="term" value="P:mRNA cis splicing, via spliceosome"/>
    <property type="evidence" value="ECO:0007669"/>
    <property type="project" value="InterPro"/>
</dbReference>
<dbReference type="Gene3D" id="3.30.70.330">
    <property type="match status" value="1"/>
</dbReference>
<dbReference type="GO" id="GO:0005634">
    <property type="term" value="C:nucleus"/>
    <property type="evidence" value="ECO:0007669"/>
    <property type="project" value="UniProtKB-SubCell"/>
</dbReference>
<evidence type="ECO:0000256" key="8">
    <source>
        <dbReference type="RuleBase" id="RU364036"/>
    </source>
</evidence>
<feature type="compositionally biased region" description="Basic and acidic residues" evidence="9">
    <location>
        <begin position="134"/>
        <end position="144"/>
    </location>
</feature>
<dbReference type="InterPro" id="IPR027157">
    <property type="entry name" value="NCBP2"/>
</dbReference>
<dbReference type="EMBL" id="LNZH02000148">
    <property type="protein sequence ID" value="OCB89828.1"/>
    <property type="molecule type" value="Genomic_DNA"/>
</dbReference>
<organism evidence="11 12">
    <name type="scientific">Sanghuangporus baumii</name>
    <name type="common">Phellinus baumii</name>
    <dbReference type="NCBI Taxonomy" id="108892"/>
    <lineage>
        <taxon>Eukaryota</taxon>
        <taxon>Fungi</taxon>
        <taxon>Dikarya</taxon>
        <taxon>Basidiomycota</taxon>
        <taxon>Agaricomycotina</taxon>
        <taxon>Agaricomycetes</taxon>
        <taxon>Hymenochaetales</taxon>
        <taxon>Hymenochaetaceae</taxon>
        <taxon>Sanghuangporus</taxon>
    </lineage>
</organism>
<dbReference type="CDD" id="cd12240">
    <property type="entry name" value="RRM_NCBP2"/>
    <property type="match status" value="1"/>
</dbReference>
<keyword evidence="3 8" id="KW-0507">mRNA processing</keyword>
<dbReference type="PANTHER" id="PTHR18847:SF0">
    <property type="entry name" value="NUCLEAR CAP-BINDING PROTEIN SUBUNIT 2"/>
    <property type="match status" value="1"/>
</dbReference>
<name>A0A9Q5I1A5_SANBA</name>
<dbReference type="SUPFAM" id="SSF54928">
    <property type="entry name" value="RNA-binding domain, RBD"/>
    <property type="match status" value="1"/>
</dbReference>
<comment type="similarity">
    <text evidence="2 8">Belongs to the RRM NCBP2 family.</text>
</comment>
<reference evidence="11" key="1">
    <citation type="submission" date="2016-06" db="EMBL/GenBank/DDBJ databases">
        <title>Draft Genome sequence of the fungus Inonotus baumii.</title>
        <authorList>
            <person name="Zhu H."/>
            <person name="Lin W."/>
        </authorList>
    </citation>
    <scope>NUCLEOTIDE SEQUENCE</scope>
    <source>
        <strain evidence="11">821</strain>
    </source>
</reference>
<dbReference type="Pfam" id="PF00076">
    <property type="entry name" value="RRM_1"/>
    <property type="match status" value="1"/>
</dbReference>
<dbReference type="InterPro" id="IPR000504">
    <property type="entry name" value="RRM_dom"/>
</dbReference>
<keyword evidence="6 8" id="KW-0539">Nucleus</keyword>
<feature type="region of interest" description="Disordered" evidence="9">
    <location>
        <begin position="126"/>
        <end position="228"/>
    </location>
</feature>
<comment type="subcellular location">
    <subcellularLocation>
        <location evidence="1 8">Nucleus</location>
    </subcellularLocation>
</comment>
<comment type="caution">
    <text evidence="11">The sequence shown here is derived from an EMBL/GenBank/DDBJ whole genome shotgun (WGS) entry which is preliminary data.</text>
</comment>
<dbReference type="OrthoDB" id="201398at2759"/>
<feature type="compositionally biased region" description="Basic and acidic residues" evidence="9">
    <location>
        <begin position="156"/>
        <end position="170"/>
    </location>
</feature>
<dbReference type="PANTHER" id="PTHR18847">
    <property type="entry name" value="20 KD NUCLEAR CAP BINDING PROTEIN"/>
    <property type="match status" value="1"/>
</dbReference>
<feature type="compositionally biased region" description="Basic and acidic residues" evidence="9">
    <location>
        <begin position="216"/>
        <end position="228"/>
    </location>
</feature>
<evidence type="ECO:0000256" key="6">
    <source>
        <dbReference type="ARBA" id="ARBA00023242"/>
    </source>
</evidence>
<dbReference type="Proteomes" id="UP000757232">
    <property type="component" value="Unassembled WGS sequence"/>
</dbReference>
<evidence type="ECO:0000256" key="5">
    <source>
        <dbReference type="ARBA" id="ARBA00023187"/>
    </source>
</evidence>
<dbReference type="GO" id="GO:0005846">
    <property type="term" value="C:nuclear cap binding complex"/>
    <property type="evidence" value="ECO:0007669"/>
    <property type="project" value="InterPro"/>
</dbReference>
<keyword evidence="5 8" id="KW-0508">mRNA splicing</keyword>
<dbReference type="AlphaFoldDB" id="A0A9Q5I1A5"/>
<feature type="domain" description="RRM" evidence="10">
    <location>
        <begin position="34"/>
        <end position="118"/>
    </location>
</feature>
<evidence type="ECO:0000256" key="2">
    <source>
        <dbReference type="ARBA" id="ARBA00010725"/>
    </source>
</evidence>
<dbReference type="SMART" id="SM00360">
    <property type="entry name" value="RRM"/>
    <property type="match status" value="1"/>
</dbReference>
<evidence type="ECO:0000259" key="10">
    <source>
        <dbReference type="PROSITE" id="PS50102"/>
    </source>
</evidence>
<evidence type="ECO:0000313" key="12">
    <source>
        <dbReference type="Proteomes" id="UP000757232"/>
    </source>
</evidence>
<dbReference type="InterPro" id="IPR012677">
    <property type="entry name" value="Nucleotide-bd_a/b_plait_sf"/>
</dbReference>
<sequence length="228" mass="25901">MAHVVPSLDQPSNYKDSQSKIERQKQFDLLSKSTTLYVGNLSFYTTEEQIYELFSKCATPEEGGGVKRIIMGLDRNSKTPCGFCFVEYYSHAEALACLRYISGTKLDERVIRCDLDIGYREGRQFGRGRSGGQVRDEHRTDYDAGRGGWGAQAQRMEMERRREMEQRYADAQEGPGAVAGGGEDWKAASAPERTQQTLKRGRSPEDEDVYRGSRRMRVDDHDGEAERM</sequence>
<accession>A0A9Q5I1A5</accession>
<protein>
    <recommendedName>
        <fullName evidence="8">Nuclear cap-binding protein subunit 2</fullName>
    </recommendedName>
    <alternativeName>
        <fullName evidence="8">20 kDa nuclear cap-binding protein</fullName>
    </alternativeName>
</protein>
<dbReference type="InterPro" id="IPR034148">
    <property type="entry name" value="NCBP2_RRM"/>
</dbReference>
<evidence type="ECO:0000256" key="3">
    <source>
        <dbReference type="ARBA" id="ARBA00022664"/>
    </source>
</evidence>
<evidence type="ECO:0000313" key="11">
    <source>
        <dbReference type="EMBL" id="OCB89828.1"/>
    </source>
</evidence>
<keyword evidence="12" id="KW-1185">Reference proteome</keyword>
<proteinExistence type="inferred from homology"/>
<evidence type="ECO:0000256" key="4">
    <source>
        <dbReference type="ARBA" id="ARBA00022884"/>
    </source>
</evidence>
<dbReference type="GO" id="GO:0000339">
    <property type="term" value="F:RNA cap binding"/>
    <property type="evidence" value="ECO:0007669"/>
    <property type="project" value="InterPro"/>
</dbReference>